<name>A0A366E4N7_9HYPH</name>
<evidence type="ECO:0000256" key="3">
    <source>
        <dbReference type="ARBA" id="ARBA00022448"/>
    </source>
</evidence>
<keyword evidence="5" id="KW-0574">Periplasm</keyword>
<dbReference type="Pfam" id="PF00496">
    <property type="entry name" value="SBP_bac_5"/>
    <property type="match status" value="1"/>
</dbReference>
<feature type="domain" description="Solute-binding protein family 5" evidence="7">
    <location>
        <begin position="64"/>
        <end position="435"/>
    </location>
</feature>
<evidence type="ECO:0000256" key="1">
    <source>
        <dbReference type="ARBA" id="ARBA00004418"/>
    </source>
</evidence>
<evidence type="ECO:0000313" key="8">
    <source>
        <dbReference type="EMBL" id="RBO97277.1"/>
    </source>
</evidence>
<dbReference type="PANTHER" id="PTHR30290">
    <property type="entry name" value="PERIPLASMIC BINDING COMPONENT OF ABC TRANSPORTER"/>
    <property type="match status" value="1"/>
</dbReference>
<dbReference type="InterPro" id="IPR030678">
    <property type="entry name" value="Peptide/Ni-bd"/>
</dbReference>
<dbReference type="PIRSF" id="PIRSF002741">
    <property type="entry name" value="MppA"/>
    <property type="match status" value="1"/>
</dbReference>
<evidence type="ECO:0000256" key="5">
    <source>
        <dbReference type="ARBA" id="ARBA00022764"/>
    </source>
</evidence>
<gene>
    <name evidence="8" type="ORF">DFR47_10258</name>
</gene>
<dbReference type="GO" id="GO:1904680">
    <property type="term" value="F:peptide transmembrane transporter activity"/>
    <property type="evidence" value="ECO:0007669"/>
    <property type="project" value="TreeGrafter"/>
</dbReference>
<comment type="subcellular location">
    <subcellularLocation>
        <location evidence="1">Periplasm</location>
    </subcellularLocation>
</comment>
<dbReference type="GO" id="GO:0015833">
    <property type="term" value="P:peptide transport"/>
    <property type="evidence" value="ECO:0007669"/>
    <property type="project" value="TreeGrafter"/>
</dbReference>
<dbReference type="EMBL" id="QNRH01000002">
    <property type="protein sequence ID" value="RBO97277.1"/>
    <property type="molecule type" value="Genomic_DNA"/>
</dbReference>
<evidence type="ECO:0000313" key="9">
    <source>
        <dbReference type="Proteomes" id="UP000252893"/>
    </source>
</evidence>
<keyword evidence="3" id="KW-0813">Transport</keyword>
<evidence type="ECO:0000256" key="4">
    <source>
        <dbReference type="ARBA" id="ARBA00022729"/>
    </source>
</evidence>
<dbReference type="GO" id="GO:0030288">
    <property type="term" value="C:outer membrane-bounded periplasmic space"/>
    <property type="evidence" value="ECO:0007669"/>
    <property type="project" value="UniProtKB-ARBA"/>
</dbReference>
<comment type="caution">
    <text evidence="8">The sequence shown here is derived from an EMBL/GenBank/DDBJ whole genome shotgun (WGS) entry which is preliminary data.</text>
</comment>
<proteinExistence type="inferred from homology"/>
<dbReference type="RefSeq" id="WP_113943314.1">
    <property type="nucleotide sequence ID" value="NZ_JBHEEG010000012.1"/>
</dbReference>
<dbReference type="OrthoDB" id="9803988at2"/>
<dbReference type="SUPFAM" id="SSF53850">
    <property type="entry name" value="Periplasmic binding protein-like II"/>
    <property type="match status" value="1"/>
</dbReference>
<feature type="signal peptide" evidence="6">
    <location>
        <begin position="1"/>
        <end position="21"/>
    </location>
</feature>
<dbReference type="Gene3D" id="3.90.76.10">
    <property type="entry name" value="Dipeptide-binding Protein, Domain 1"/>
    <property type="match status" value="1"/>
</dbReference>
<dbReference type="CDD" id="cd08498">
    <property type="entry name" value="PBP2_NikA_DppA_OppA_like_2"/>
    <property type="match status" value="1"/>
</dbReference>
<reference evidence="8 9" key="1">
    <citation type="submission" date="2018-06" db="EMBL/GenBank/DDBJ databases">
        <title>Genomic Encyclopedia of Type Strains, Phase IV (KMG-IV): sequencing the most valuable type-strain genomes for metagenomic binning, comparative biology and taxonomic classification.</title>
        <authorList>
            <person name="Goeker M."/>
        </authorList>
    </citation>
    <scope>NUCLEOTIDE SEQUENCE [LARGE SCALE GENOMIC DNA]</scope>
    <source>
        <strain evidence="8 9">DSM 25619</strain>
    </source>
</reference>
<accession>A0A366E4N7</accession>
<dbReference type="InterPro" id="IPR000914">
    <property type="entry name" value="SBP_5_dom"/>
</dbReference>
<organism evidence="8 9">
    <name type="scientific">Pseudochrobactrum asaccharolyticum</name>
    <dbReference type="NCBI Taxonomy" id="354351"/>
    <lineage>
        <taxon>Bacteria</taxon>
        <taxon>Pseudomonadati</taxon>
        <taxon>Pseudomonadota</taxon>
        <taxon>Alphaproteobacteria</taxon>
        <taxon>Hyphomicrobiales</taxon>
        <taxon>Brucellaceae</taxon>
        <taxon>Pseudochrobactrum</taxon>
    </lineage>
</organism>
<evidence type="ECO:0000259" key="7">
    <source>
        <dbReference type="Pfam" id="PF00496"/>
    </source>
</evidence>
<evidence type="ECO:0000256" key="6">
    <source>
        <dbReference type="SAM" id="SignalP"/>
    </source>
</evidence>
<dbReference type="GO" id="GO:0043190">
    <property type="term" value="C:ATP-binding cassette (ABC) transporter complex"/>
    <property type="evidence" value="ECO:0007669"/>
    <property type="project" value="InterPro"/>
</dbReference>
<protein>
    <submittedName>
        <fullName evidence="8">Peptide/nickel transport system substrate-binding protein</fullName>
    </submittedName>
</protein>
<dbReference type="AlphaFoldDB" id="A0A366E4N7"/>
<dbReference type="Gene3D" id="3.10.105.10">
    <property type="entry name" value="Dipeptide-binding Protein, Domain 3"/>
    <property type="match status" value="1"/>
</dbReference>
<sequence>MKNLLAALVMTTSLFSASAMAEELRIGFADPLSSIDPQLNNHAGDHSVAQHFWSGLTGKDAINMQPGVAKTWRNIDPLTWEFTLFDNAVWSDGQPVTAADVAFSYDRARDVPGSVASVKGFIRTVDKVEIKDDHHLLVKTTVPDPLLPVSLSSLYIVSKHVGEKSTTEDYNSGKAMVTNGAYSYVGYTPGDRVLMKRNETYTGDKPEWDTVTYRYIANPAARTAALLAKDVDVIDKVSVADISKLEKSEGVKVYAYPGLRALIMQPSFSAQPSKYLTDKAGNPLKENPLLNQKVREALTLAINREALVSRIMQGGATVANQWMPEGTFGYDTDTKDIPFDAKKAKELLTEAGYPDGFKMTIHAPSDRYLQGPETAQALAQFWTRIGVETQVEVVPFSVYSGSANKNEYAMTMIGWGNGTGEGTYAMTSILATPNKEKGVGASNWGHYSSADLDKALAEATSEFDNAKREEIIRGAVKTVMGDVGIMPLFHYKNIWASRDDLKVVPWNSDRTVAMQVSKIKAD</sequence>
<keyword evidence="4 6" id="KW-0732">Signal</keyword>
<dbReference type="Gene3D" id="3.40.190.10">
    <property type="entry name" value="Periplasmic binding protein-like II"/>
    <property type="match status" value="1"/>
</dbReference>
<dbReference type="PANTHER" id="PTHR30290:SF9">
    <property type="entry name" value="OLIGOPEPTIDE-BINDING PROTEIN APPA"/>
    <property type="match status" value="1"/>
</dbReference>
<feature type="chain" id="PRO_5016611608" evidence="6">
    <location>
        <begin position="22"/>
        <end position="522"/>
    </location>
</feature>
<dbReference type="Proteomes" id="UP000252893">
    <property type="component" value="Unassembled WGS sequence"/>
</dbReference>
<comment type="similarity">
    <text evidence="2">Belongs to the bacterial solute-binding protein 5 family.</text>
</comment>
<evidence type="ECO:0000256" key="2">
    <source>
        <dbReference type="ARBA" id="ARBA00005695"/>
    </source>
</evidence>
<dbReference type="InterPro" id="IPR039424">
    <property type="entry name" value="SBP_5"/>
</dbReference>
<keyword evidence="9" id="KW-1185">Reference proteome</keyword>